<feature type="compositionally biased region" description="Low complexity" evidence="1">
    <location>
        <begin position="218"/>
        <end position="248"/>
    </location>
</feature>
<feature type="compositionally biased region" description="Low complexity" evidence="1">
    <location>
        <begin position="981"/>
        <end position="1004"/>
    </location>
</feature>
<accession>S8EWR5</accession>
<feature type="compositionally biased region" description="Low complexity" evidence="1">
    <location>
        <begin position="928"/>
        <end position="955"/>
    </location>
</feature>
<feature type="compositionally biased region" description="Low complexity" evidence="1">
    <location>
        <begin position="826"/>
        <end position="849"/>
    </location>
</feature>
<feature type="compositionally biased region" description="Low complexity" evidence="1">
    <location>
        <begin position="875"/>
        <end position="902"/>
    </location>
</feature>
<feature type="compositionally biased region" description="Low complexity" evidence="1">
    <location>
        <begin position="1030"/>
        <end position="1057"/>
    </location>
</feature>
<feature type="compositionally biased region" description="Low complexity" evidence="1">
    <location>
        <begin position="1179"/>
        <end position="1197"/>
    </location>
</feature>
<feature type="region of interest" description="Disordered" evidence="1">
    <location>
        <begin position="1302"/>
        <end position="1362"/>
    </location>
</feature>
<feature type="compositionally biased region" description="Pro residues" evidence="1">
    <location>
        <begin position="761"/>
        <end position="782"/>
    </location>
</feature>
<evidence type="ECO:0000256" key="1">
    <source>
        <dbReference type="SAM" id="MobiDB-lite"/>
    </source>
</evidence>
<name>S8EWR5_TOXGM</name>
<dbReference type="RefSeq" id="XP_018635223.1">
    <property type="nucleotide sequence ID" value="XM_018779709.1"/>
</dbReference>
<feature type="compositionally biased region" description="Basic and acidic residues" evidence="1">
    <location>
        <begin position="1302"/>
        <end position="1318"/>
    </location>
</feature>
<dbReference type="InterPro" id="IPR002014">
    <property type="entry name" value="VHS_dom"/>
</dbReference>
<evidence type="ECO:0000259" key="2">
    <source>
        <dbReference type="PROSITE" id="PS50179"/>
    </source>
</evidence>
<dbReference type="EMBL" id="KE138838">
    <property type="protein sequence ID" value="EPT25513.1"/>
    <property type="molecule type" value="Genomic_DNA"/>
</dbReference>
<feature type="compositionally biased region" description="Low complexity" evidence="1">
    <location>
        <begin position="1222"/>
        <end position="1234"/>
    </location>
</feature>
<sequence>MDGLALAGRFPAFVERVLSAVAFAASGRSEEALAAAVQAIDECSSSYEKGRVLAALVEEKLRLSADGPVMLAAIELVAMAVGNLGVDFARCLDEKFMRTMTKILKMTTLKKSLSRDVKSKINKLLTGSQSCNPGVATDPQLHRLKRKVLYLLQLWHDSFVMQQEKLPAIFEAYRKLRAKGVEFPTVDVSMKFMVKNAEESPAFDPSLRIRRPAPHPPSSSSFSSSSSPSSSSFSSSSSPSSSSFSSSSRQSVAPYNQPPPPPALLSADEERSLRTALQFLETASRSPQTEHTLAFLASARPKLQRLVESLSADDSSLSENLPRVCSLLSLADAVDARLKGDKKISEQDEKSRKDEMTHERKRKSIDASPQSPHSVTITNRGSQRQIQLKSSSFSSSFSSSSSSCSSPFASAFALPPPPGPASAGATSNATSLSKSGGAPKSLDLLDLDPSSPFQSSSQASSSSTSSSSSSPPEATLAALNDIFRSVAGDVRTPALPEPSCSAFEKSGSSQAPSFDSLFASNSPPRPPRAVTVVPSSPGDAAHATQEDAETNCRDTRRFEAFNELVDAPFSAPVLAFSTHLALPQPLGVGIAEAKKDEVKEEKNGETERETESSHQLECAKDGITEASRGCQKRTQERKEREKMDGEDHEDCQDSPAAVLGPREKHEEKRSNASRPISSHVQSTFKSPSMLQTPSSVSRQAFAYGASCASSLSSPSSDPFSAAFAPSDPFCVASVSSSLPPSSSSASSSISSSSCSASWGFLPPPEDAPRPSAVPPLFPPPPSSSASSTSSSISSSSCSASWGFLPPPEEAHRLSAVPSLSPPPPSDAASSSSASSSSTSSISSSSCSASWGFLPPPEEAHRPSAAPSLSPPPPSDAASSSSASSSSASSTSSSISSSSCSASWGFLPPPEEAHRLSAVPSLSPPPPSDAASSSSASSSSASSTSSSISSSSCSASWGFLPPPEEAHRLSAVPSLSPPPPSDAASSSSASSSSTSSISSSSCSASWGFLPPPEEAPRPSAIPPLSPPPPSDAASSSSASSSSTSSTSSSISSSSRSASWGFLPPPEEAHRLSAVPSLSPPPPSDAASSSSASSSSASSTSSSISSSSCSASWGFLPPPEEAHRLSAVPSLSPPPSSSSASSSSTSSISSSSCSASWGFLPPPEEAPRPSAVPSLSPPPSSSSASSASSSISSSSCSASWGFLPPPEEAPRPSAVPSLSPPPSSSSASSSSFAPTSVEDGAKEAPCVGSEVRGEADLAVSTLGAPCEDGKELMLSCARANDDRLLQETGRAAELIFPADSQLADQREVEGVKEEREKAFPDVEVNEDFNRAGVSPPFSPSERGQTNEKCEEEERGSDESVAHREQALLEELEQQLDEITQSFTVFDF</sequence>
<dbReference type="GO" id="GO:0043130">
    <property type="term" value="F:ubiquitin binding"/>
    <property type="evidence" value="ECO:0007669"/>
    <property type="project" value="InterPro"/>
</dbReference>
<feature type="compositionally biased region" description="Basic and acidic residues" evidence="1">
    <location>
        <begin position="593"/>
        <end position="623"/>
    </location>
</feature>
<feature type="region of interest" description="Disordered" evidence="1">
    <location>
        <begin position="341"/>
        <end position="390"/>
    </location>
</feature>
<feature type="compositionally biased region" description="Low complexity" evidence="1">
    <location>
        <begin position="421"/>
        <end position="433"/>
    </location>
</feature>
<evidence type="ECO:0000313" key="3">
    <source>
        <dbReference type="EMBL" id="EPT25513.1"/>
    </source>
</evidence>
<feature type="compositionally biased region" description="Basic and acidic residues" evidence="1">
    <location>
        <begin position="341"/>
        <end position="358"/>
    </location>
</feature>
<organism evidence="3 4">
    <name type="scientific">Toxoplasma gondii (strain ATCC 50611 / Me49)</name>
    <dbReference type="NCBI Taxonomy" id="508771"/>
    <lineage>
        <taxon>Eukaryota</taxon>
        <taxon>Sar</taxon>
        <taxon>Alveolata</taxon>
        <taxon>Apicomplexa</taxon>
        <taxon>Conoidasida</taxon>
        <taxon>Coccidia</taxon>
        <taxon>Eucoccidiorida</taxon>
        <taxon>Eimeriorina</taxon>
        <taxon>Sarcocystidae</taxon>
        <taxon>Toxoplasma</taxon>
    </lineage>
</organism>
<feature type="region of interest" description="Disordered" evidence="1">
    <location>
        <begin position="593"/>
        <end position="694"/>
    </location>
</feature>
<dbReference type="VEuPathDB" id="ToxoDB:TGME49_216030"/>
<dbReference type="SUPFAM" id="SSF48464">
    <property type="entry name" value="ENTH/VHS domain"/>
    <property type="match status" value="1"/>
</dbReference>
<feature type="compositionally biased region" description="Polar residues" evidence="1">
    <location>
        <begin position="367"/>
        <end position="389"/>
    </location>
</feature>
<dbReference type="PROSITE" id="PS50179">
    <property type="entry name" value="VHS"/>
    <property type="match status" value="1"/>
</dbReference>
<feature type="compositionally biased region" description="Basic and acidic residues" evidence="1">
    <location>
        <begin position="661"/>
        <end position="670"/>
    </location>
</feature>
<proteinExistence type="predicted"/>
<feature type="region of interest" description="Disordered" evidence="1">
    <location>
        <begin position="732"/>
        <end position="1247"/>
    </location>
</feature>
<dbReference type="InterPro" id="IPR008942">
    <property type="entry name" value="ENTH_VHS"/>
</dbReference>
<keyword evidence="4" id="KW-1185">Reference proteome</keyword>
<feature type="compositionally biased region" description="Polar residues" evidence="1">
    <location>
        <begin position="672"/>
        <end position="694"/>
    </location>
</feature>
<reference evidence="3" key="1">
    <citation type="submission" date="2013-04" db="EMBL/GenBank/DDBJ databases">
        <authorList>
            <person name="Sibley D."/>
            <person name="Venepally P."/>
            <person name="Karamycheva S."/>
            <person name="Hadjithomas M."/>
            <person name="Khan A."/>
            <person name="Brunk B."/>
            <person name="Roos D."/>
            <person name="Caler E."/>
            <person name="Lorenzi H."/>
        </authorList>
    </citation>
    <scope>NUCLEOTIDE SEQUENCE [LARGE SCALE GENOMIC DNA]</scope>
    <source>
        <strain evidence="3">ME49</strain>
    </source>
</reference>
<feature type="compositionally biased region" description="Low complexity" evidence="1">
    <location>
        <begin position="528"/>
        <end position="537"/>
    </location>
</feature>
<dbReference type="KEGG" id="tgo:TGME49_216030"/>
<feature type="compositionally biased region" description="Low complexity" evidence="1">
    <location>
        <begin position="1135"/>
        <end position="1154"/>
    </location>
</feature>
<dbReference type="Proteomes" id="UP000001529">
    <property type="component" value="Chromosome XI"/>
</dbReference>
<evidence type="ECO:0000313" key="4">
    <source>
        <dbReference type="Proteomes" id="UP000001529"/>
    </source>
</evidence>
<feature type="compositionally biased region" description="Low complexity" evidence="1">
    <location>
        <begin position="1083"/>
        <end position="1110"/>
    </location>
</feature>
<dbReference type="GO" id="GO:0035091">
    <property type="term" value="F:phosphatidylinositol binding"/>
    <property type="evidence" value="ECO:0007669"/>
    <property type="project" value="InterPro"/>
</dbReference>
<feature type="region of interest" description="Disordered" evidence="1">
    <location>
        <begin position="203"/>
        <end position="266"/>
    </location>
</feature>
<feature type="compositionally biased region" description="Polar residues" evidence="1">
    <location>
        <begin position="506"/>
        <end position="521"/>
    </location>
</feature>
<feature type="compositionally biased region" description="Low complexity" evidence="1">
    <location>
        <begin position="783"/>
        <end position="800"/>
    </location>
</feature>
<feature type="region of interest" description="Disordered" evidence="1">
    <location>
        <begin position="416"/>
        <end position="474"/>
    </location>
</feature>
<feature type="compositionally biased region" description="Basic and acidic residues" evidence="1">
    <location>
        <begin position="633"/>
        <end position="645"/>
    </location>
</feature>
<feature type="region of interest" description="Disordered" evidence="1">
    <location>
        <begin position="497"/>
        <end position="549"/>
    </location>
</feature>
<dbReference type="Gene3D" id="1.25.40.90">
    <property type="match status" value="1"/>
</dbReference>
<dbReference type="GeneID" id="7897097"/>
<feature type="compositionally biased region" description="Pro residues" evidence="1">
    <location>
        <begin position="1008"/>
        <end position="1029"/>
    </location>
</feature>
<dbReference type="EMBL" id="CM002046">
    <property type="protein sequence ID" value="EPT25513.1"/>
    <property type="molecule type" value="Genomic_DNA"/>
</dbReference>
<protein>
    <recommendedName>
        <fullName evidence="2">VHS domain-containing protein</fullName>
    </recommendedName>
</protein>
<feature type="compositionally biased region" description="Low complexity" evidence="1">
    <location>
        <begin position="441"/>
        <end position="474"/>
    </location>
</feature>
<gene>
    <name evidence="3" type="ORF">TGME49_216030</name>
</gene>
<dbReference type="OrthoDB" id="443464at2759"/>
<feature type="compositionally biased region" description="Low complexity" evidence="1">
    <location>
        <begin position="732"/>
        <end position="757"/>
    </location>
</feature>
<feature type="domain" description="VHS" evidence="2">
    <location>
        <begin position="23"/>
        <end position="184"/>
    </location>
</feature>